<dbReference type="Proteomes" id="UP000184391">
    <property type="component" value="Unassembled WGS sequence"/>
</dbReference>
<protein>
    <submittedName>
        <fullName evidence="3">Transglycosylase SLT domain-containing protein</fullName>
    </submittedName>
</protein>
<dbReference type="EMBL" id="FRDF01000008">
    <property type="protein sequence ID" value="SHN57013.1"/>
    <property type="molecule type" value="Genomic_DNA"/>
</dbReference>
<feature type="domain" description="Transglycosylase SLT" evidence="2">
    <location>
        <begin position="50"/>
        <end position="101"/>
    </location>
</feature>
<reference evidence="4" key="1">
    <citation type="submission" date="2016-12" db="EMBL/GenBank/DDBJ databases">
        <authorList>
            <person name="Varghese N."/>
            <person name="Submissions S."/>
        </authorList>
    </citation>
    <scope>NUCLEOTIDE SEQUENCE [LARGE SCALE GENOMIC DNA]</scope>
    <source>
        <strain evidence="4">DSM 11032</strain>
    </source>
</reference>
<dbReference type="InterPro" id="IPR023346">
    <property type="entry name" value="Lysozyme-like_dom_sf"/>
</dbReference>
<gene>
    <name evidence="3" type="ORF">SAMN02745193_01557</name>
</gene>
<evidence type="ECO:0000313" key="3">
    <source>
        <dbReference type="EMBL" id="SHN57013.1"/>
    </source>
</evidence>
<dbReference type="Pfam" id="PF01464">
    <property type="entry name" value="SLT"/>
    <property type="match status" value="1"/>
</dbReference>
<dbReference type="RefSeq" id="WP_143150276.1">
    <property type="nucleotide sequence ID" value="NZ_FRDF01000008.1"/>
</dbReference>
<comment type="similarity">
    <text evidence="1">Belongs to the virb1 family.</text>
</comment>
<dbReference type="Gene3D" id="1.10.530.10">
    <property type="match status" value="1"/>
</dbReference>
<evidence type="ECO:0000313" key="4">
    <source>
        <dbReference type="Proteomes" id="UP000184391"/>
    </source>
</evidence>
<dbReference type="SUPFAM" id="SSF53955">
    <property type="entry name" value="Lysozyme-like"/>
    <property type="match status" value="1"/>
</dbReference>
<proteinExistence type="inferred from homology"/>
<keyword evidence="4" id="KW-1185">Reference proteome</keyword>
<evidence type="ECO:0000256" key="1">
    <source>
        <dbReference type="ARBA" id="ARBA00009387"/>
    </source>
</evidence>
<dbReference type="STRING" id="198312.SAMN02745193_01557"/>
<evidence type="ECO:0000259" key="2">
    <source>
        <dbReference type="Pfam" id="PF01464"/>
    </source>
</evidence>
<accession>A0A1M7SEX0</accession>
<organism evidence="3 4">
    <name type="scientific">Erythrobacter sanguineus</name>
    <dbReference type="NCBI Taxonomy" id="198312"/>
    <lineage>
        <taxon>Bacteria</taxon>
        <taxon>Pseudomonadati</taxon>
        <taxon>Pseudomonadota</taxon>
        <taxon>Alphaproteobacteria</taxon>
        <taxon>Sphingomonadales</taxon>
        <taxon>Erythrobacteraceae</taxon>
        <taxon>Erythrobacter/Porphyrobacter group</taxon>
        <taxon>Erythrobacter</taxon>
    </lineage>
</organism>
<dbReference type="InterPro" id="IPR008258">
    <property type="entry name" value="Transglycosylase_SLT_dom_1"/>
</dbReference>
<sequence length="339" mass="34762">MSTSPPSFLPSGSIRAGFDAAARSHQAAGAGGPVRPIAVPLSDTPVEAAIARAAEQTSVDFGFLLAQAEVESAMNPDARARTSSATGLYQFIESTWLDTVRKHGGRFGLGGMADNIALSASGSALVADPAQREAILALRADPQIAALMAAGLAEDNRAHLTPILGRAPDHSELYLAHFLGAGGAGRFLSEMQDDPSQSAATLFARPAAANRTIFYQPDGTPRSLAGVMDVLAGKLERALDRAGSGQGVRPSRADHARTDYAHTDYARTSGPAAAPYRIADAAGLGAGPSPALNGALPPALSPPPRVPISQVLGAAFGGEASAAPVQVRRAYDRLKAFGL</sequence>
<dbReference type="AlphaFoldDB" id="A0A1M7SEX0"/>
<dbReference type="OrthoDB" id="8477976at2"/>
<name>A0A1M7SEX0_9SPHN</name>